<gene>
    <name evidence="3" type="ORF">INT47_010194</name>
</gene>
<comment type="caution">
    <text evidence="3">The sequence shown here is derived from an EMBL/GenBank/DDBJ whole genome shotgun (WGS) entry which is preliminary data.</text>
</comment>
<sequence>MSSKEDIKVELVSYKPTDEEKLVIRSALFNFITLATVGAASLGMSARLWAKSRTTPLKPRTAIPTILGTFAGLAFGGALGMDRGMHRLRESLPRDSHLLTIIHENDKLKQQQQETLFSGPIDEESTDSVQDLITLDESLPQQQLEMDEPQLLLGDGKE</sequence>
<keyword evidence="4" id="KW-1185">Reference proteome</keyword>
<evidence type="ECO:0000313" key="3">
    <source>
        <dbReference type="EMBL" id="KAG2208498.1"/>
    </source>
</evidence>
<feature type="transmembrane region" description="Helical" evidence="2">
    <location>
        <begin position="62"/>
        <end position="81"/>
    </location>
</feature>
<keyword evidence="2" id="KW-0812">Transmembrane</keyword>
<dbReference type="Proteomes" id="UP000603453">
    <property type="component" value="Unassembled WGS sequence"/>
</dbReference>
<dbReference type="AlphaFoldDB" id="A0A8H7RF00"/>
<keyword evidence="2" id="KW-0472">Membrane</keyword>
<evidence type="ECO:0000313" key="4">
    <source>
        <dbReference type="Proteomes" id="UP000603453"/>
    </source>
</evidence>
<organism evidence="3 4">
    <name type="scientific">Mucor saturninus</name>
    <dbReference type="NCBI Taxonomy" id="64648"/>
    <lineage>
        <taxon>Eukaryota</taxon>
        <taxon>Fungi</taxon>
        <taxon>Fungi incertae sedis</taxon>
        <taxon>Mucoromycota</taxon>
        <taxon>Mucoromycotina</taxon>
        <taxon>Mucoromycetes</taxon>
        <taxon>Mucorales</taxon>
        <taxon>Mucorineae</taxon>
        <taxon>Mucoraceae</taxon>
        <taxon>Mucor</taxon>
    </lineage>
</organism>
<evidence type="ECO:0000256" key="2">
    <source>
        <dbReference type="SAM" id="Phobius"/>
    </source>
</evidence>
<name>A0A8H7RF00_9FUNG</name>
<feature type="region of interest" description="Disordered" evidence="1">
    <location>
        <begin position="137"/>
        <end position="158"/>
    </location>
</feature>
<proteinExistence type="predicted"/>
<keyword evidence="2" id="KW-1133">Transmembrane helix</keyword>
<accession>A0A8H7RF00</accession>
<dbReference type="OrthoDB" id="2261101at2759"/>
<protein>
    <submittedName>
        <fullName evidence="3">Uncharacterized protein</fullName>
    </submittedName>
</protein>
<evidence type="ECO:0000256" key="1">
    <source>
        <dbReference type="SAM" id="MobiDB-lite"/>
    </source>
</evidence>
<dbReference type="EMBL" id="JAEPRD010000019">
    <property type="protein sequence ID" value="KAG2208498.1"/>
    <property type="molecule type" value="Genomic_DNA"/>
</dbReference>
<reference evidence="3" key="1">
    <citation type="submission" date="2020-12" db="EMBL/GenBank/DDBJ databases">
        <title>Metabolic potential, ecology and presence of endohyphal bacteria is reflected in genomic diversity of Mucoromycotina.</title>
        <authorList>
            <person name="Muszewska A."/>
            <person name="Okrasinska A."/>
            <person name="Steczkiewicz K."/>
            <person name="Drgas O."/>
            <person name="Orlowska M."/>
            <person name="Perlinska-Lenart U."/>
            <person name="Aleksandrzak-Piekarczyk T."/>
            <person name="Szatraj K."/>
            <person name="Zielenkiewicz U."/>
            <person name="Pilsyk S."/>
            <person name="Malc E."/>
            <person name="Mieczkowski P."/>
            <person name="Kruszewska J.S."/>
            <person name="Biernat P."/>
            <person name="Pawlowska J."/>
        </authorList>
    </citation>
    <scope>NUCLEOTIDE SEQUENCE</scope>
    <source>
        <strain evidence="3">WA0000017839</strain>
    </source>
</reference>
<feature type="transmembrane region" description="Helical" evidence="2">
    <location>
        <begin position="28"/>
        <end position="50"/>
    </location>
</feature>